<organism evidence="2 3">
    <name type="scientific">Paenibacillus thailandensis</name>
    <dbReference type="NCBI Taxonomy" id="393250"/>
    <lineage>
        <taxon>Bacteria</taxon>
        <taxon>Bacillati</taxon>
        <taxon>Bacillota</taxon>
        <taxon>Bacilli</taxon>
        <taxon>Bacillales</taxon>
        <taxon>Paenibacillaceae</taxon>
        <taxon>Paenibacillus</taxon>
    </lineage>
</organism>
<name>A0ABW5QUQ3_9BACL</name>
<gene>
    <name evidence="2" type="ORF">ACFSW5_05975</name>
</gene>
<evidence type="ECO:0000256" key="1">
    <source>
        <dbReference type="SAM" id="SignalP"/>
    </source>
</evidence>
<dbReference type="EMBL" id="JBHUMY010000006">
    <property type="protein sequence ID" value="MFD2659815.1"/>
    <property type="molecule type" value="Genomic_DNA"/>
</dbReference>
<dbReference type="RefSeq" id="WP_379270494.1">
    <property type="nucleotide sequence ID" value="NZ_JBHUMY010000006.1"/>
</dbReference>
<protein>
    <submittedName>
        <fullName evidence="2">DUF3889 domain-containing protein</fullName>
    </submittedName>
</protein>
<feature type="chain" id="PRO_5047148592" evidence="1">
    <location>
        <begin position="21"/>
        <end position="102"/>
    </location>
</feature>
<dbReference type="Gene3D" id="3.10.450.390">
    <property type="entry name" value="Protein of unknown function DUF3889"/>
    <property type="match status" value="1"/>
</dbReference>
<accession>A0ABW5QUQ3</accession>
<feature type="signal peptide" evidence="1">
    <location>
        <begin position="1"/>
        <end position="20"/>
    </location>
</feature>
<sequence>MFKKTLLMLALLLAVTAASAAPAPSYAKWGAIAVKETMKKYGAEIVDYKHIGRRTVSADTAEEQFKLWIRAQGGREFGVYVYVRFDPNSETLRSVRFRESDR</sequence>
<dbReference type="Proteomes" id="UP001597493">
    <property type="component" value="Unassembled WGS sequence"/>
</dbReference>
<keyword evidence="3" id="KW-1185">Reference proteome</keyword>
<proteinExistence type="predicted"/>
<comment type="caution">
    <text evidence="2">The sequence shown here is derived from an EMBL/GenBank/DDBJ whole genome shotgun (WGS) entry which is preliminary data.</text>
</comment>
<dbReference type="InterPro" id="IPR024987">
    <property type="entry name" value="DUF3889"/>
</dbReference>
<dbReference type="Pfam" id="PF13028">
    <property type="entry name" value="DUF3889"/>
    <property type="match status" value="1"/>
</dbReference>
<keyword evidence="1" id="KW-0732">Signal</keyword>
<reference evidence="3" key="1">
    <citation type="journal article" date="2019" name="Int. J. Syst. Evol. Microbiol.">
        <title>The Global Catalogue of Microorganisms (GCM) 10K type strain sequencing project: providing services to taxonomists for standard genome sequencing and annotation.</title>
        <authorList>
            <consortium name="The Broad Institute Genomics Platform"/>
            <consortium name="The Broad Institute Genome Sequencing Center for Infectious Disease"/>
            <person name="Wu L."/>
            <person name="Ma J."/>
        </authorList>
    </citation>
    <scope>NUCLEOTIDE SEQUENCE [LARGE SCALE GENOMIC DNA]</scope>
    <source>
        <strain evidence="3">TISTR 1827</strain>
    </source>
</reference>
<evidence type="ECO:0000313" key="3">
    <source>
        <dbReference type="Proteomes" id="UP001597493"/>
    </source>
</evidence>
<evidence type="ECO:0000313" key="2">
    <source>
        <dbReference type="EMBL" id="MFD2659815.1"/>
    </source>
</evidence>